<dbReference type="Proteomes" id="UP000694892">
    <property type="component" value="Chromosome 3S"/>
</dbReference>
<sequence length="67" mass="7151">MQDCWGRAALSVALGVTSHTAQSVSLWHLGYEHAVRCIYTQTCLHGITSGQSHSAGISNPAFFGKTC</sequence>
<reference evidence="2" key="1">
    <citation type="journal article" date="2016" name="Nature">
        <title>Genome evolution in the allotetraploid frog Xenopus laevis.</title>
        <authorList>
            <person name="Session A.M."/>
            <person name="Uno Y."/>
            <person name="Kwon T."/>
            <person name="Chapman J.A."/>
            <person name="Toyoda A."/>
            <person name="Takahashi S."/>
            <person name="Fukui A."/>
            <person name="Hikosaka A."/>
            <person name="Suzuki A."/>
            <person name="Kondo M."/>
            <person name="van Heeringen S.J."/>
            <person name="Quigley I."/>
            <person name="Heinz S."/>
            <person name="Ogino H."/>
            <person name="Ochi H."/>
            <person name="Hellsten U."/>
            <person name="Lyons J.B."/>
            <person name="Simakov O."/>
            <person name="Putnam N."/>
            <person name="Stites J."/>
            <person name="Kuroki Y."/>
            <person name="Tanaka T."/>
            <person name="Michiue T."/>
            <person name="Watanabe M."/>
            <person name="Bogdanovic O."/>
            <person name="Lister R."/>
            <person name="Georgiou G."/>
            <person name="Paranjpe S.S."/>
            <person name="van Kruijsbergen I."/>
            <person name="Shu S."/>
            <person name="Carlson J."/>
            <person name="Kinoshita T."/>
            <person name="Ohta Y."/>
            <person name="Mawaribuchi S."/>
            <person name="Jenkins J."/>
            <person name="Grimwood J."/>
            <person name="Schmutz J."/>
            <person name="Mitros T."/>
            <person name="Mozaffari S.V."/>
            <person name="Suzuki Y."/>
            <person name="Haramoto Y."/>
            <person name="Yamamoto T.S."/>
            <person name="Takagi C."/>
            <person name="Heald R."/>
            <person name="Miller K."/>
            <person name="Haudenschild C."/>
            <person name="Kitzman J."/>
            <person name="Nakayama T."/>
            <person name="Izutsu Y."/>
            <person name="Robert J."/>
            <person name="Fortriede J."/>
            <person name="Burns K."/>
            <person name="Lotay V."/>
            <person name="Karimi K."/>
            <person name="Yasuoka Y."/>
            <person name="Dichmann D.S."/>
            <person name="Flajnik M.F."/>
            <person name="Houston D.W."/>
            <person name="Shendure J."/>
            <person name="DuPasquier L."/>
            <person name="Vize P.D."/>
            <person name="Zorn A.M."/>
            <person name="Ito M."/>
            <person name="Marcotte E.M."/>
            <person name="Wallingford J.B."/>
            <person name="Ito Y."/>
            <person name="Asashima M."/>
            <person name="Ueno N."/>
            <person name="Matsuda Y."/>
            <person name="Veenstra G.J."/>
            <person name="Fujiyama A."/>
            <person name="Harland R.M."/>
            <person name="Taira M."/>
            <person name="Rokhsar D.S."/>
        </authorList>
    </citation>
    <scope>NUCLEOTIDE SEQUENCE [LARGE SCALE GENOMIC DNA]</scope>
    <source>
        <strain evidence="2">J</strain>
    </source>
</reference>
<evidence type="ECO:0000313" key="2">
    <source>
        <dbReference type="Proteomes" id="UP000694892"/>
    </source>
</evidence>
<gene>
    <name evidence="1" type="ORF">XELAEV_18020048mg</name>
</gene>
<organism evidence="1 2">
    <name type="scientific">Xenopus laevis</name>
    <name type="common">African clawed frog</name>
    <dbReference type="NCBI Taxonomy" id="8355"/>
    <lineage>
        <taxon>Eukaryota</taxon>
        <taxon>Metazoa</taxon>
        <taxon>Chordata</taxon>
        <taxon>Craniata</taxon>
        <taxon>Vertebrata</taxon>
        <taxon>Euteleostomi</taxon>
        <taxon>Amphibia</taxon>
        <taxon>Batrachia</taxon>
        <taxon>Anura</taxon>
        <taxon>Pipoidea</taxon>
        <taxon>Pipidae</taxon>
        <taxon>Xenopodinae</taxon>
        <taxon>Xenopus</taxon>
        <taxon>Xenopus</taxon>
    </lineage>
</organism>
<dbReference type="AlphaFoldDB" id="A0A974D8Z8"/>
<dbReference type="EMBL" id="CM004471">
    <property type="protein sequence ID" value="OCT86355.1"/>
    <property type="molecule type" value="Genomic_DNA"/>
</dbReference>
<evidence type="ECO:0000313" key="1">
    <source>
        <dbReference type="EMBL" id="OCT86355.1"/>
    </source>
</evidence>
<proteinExistence type="predicted"/>
<name>A0A974D8Z8_XENLA</name>
<protein>
    <submittedName>
        <fullName evidence="1">Uncharacterized protein</fullName>
    </submittedName>
</protein>
<accession>A0A974D8Z8</accession>